<comment type="caution">
    <text evidence="4">The sequence shown here is derived from an EMBL/GenBank/DDBJ whole genome shotgun (WGS) entry which is preliminary data.</text>
</comment>
<dbReference type="Proteomes" id="UP000193648">
    <property type="component" value="Unassembled WGS sequence"/>
</dbReference>
<dbReference type="NCBIfam" id="TIGR00293">
    <property type="entry name" value="prefoldin subunit alpha"/>
    <property type="match status" value="1"/>
</dbReference>
<dbReference type="InterPro" id="IPR004127">
    <property type="entry name" value="Prefoldin_subunit_alpha"/>
</dbReference>
<dbReference type="PANTHER" id="PTHR12674:SF2">
    <property type="entry name" value="PREFOLDIN SUBUNIT 5"/>
    <property type="match status" value="1"/>
</dbReference>
<dbReference type="CDD" id="cd23157">
    <property type="entry name" value="Prefoldin_5"/>
    <property type="match status" value="1"/>
</dbReference>
<dbReference type="SUPFAM" id="SSF46579">
    <property type="entry name" value="Prefoldin"/>
    <property type="match status" value="1"/>
</dbReference>
<dbReference type="GO" id="GO:1990113">
    <property type="term" value="P:RNA polymerase I assembly"/>
    <property type="evidence" value="ECO:0007669"/>
    <property type="project" value="TreeGrafter"/>
</dbReference>
<name>A0A1Y2GZT3_9FUNG</name>
<evidence type="ECO:0000256" key="1">
    <source>
        <dbReference type="ARBA" id="ARBA00010048"/>
    </source>
</evidence>
<dbReference type="GO" id="GO:0006457">
    <property type="term" value="P:protein folding"/>
    <property type="evidence" value="ECO:0007669"/>
    <property type="project" value="InterPro"/>
</dbReference>
<dbReference type="GO" id="GO:1990115">
    <property type="term" value="P:RNA polymerase III assembly"/>
    <property type="evidence" value="ECO:0007669"/>
    <property type="project" value="TreeGrafter"/>
</dbReference>
<dbReference type="GO" id="GO:0015631">
    <property type="term" value="F:tubulin binding"/>
    <property type="evidence" value="ECO:0007669"/>
    <property type="project" value="EnsemblFungi"/>
</dbReference>
<dbReference type="OrthoDB" id="10267474at2759"/>
<dbReference type="PANTHER" id="PTHR12674">
    <property type="entry name" value="PREFOLDIN SUBUNIT 5"/>
    <property type="match status" value="1"/>
</dbReference>
<evidence type="ECO:0000256" key="3">
    <source>
        <dbReference type="SAM" id="Coils"/>
    </source>
</evidence>
<dbReference type="STRING" id="64571.A0A1Y2GZT3"/>
<dbReference type="GO" id="GO:0007021">
    <property type="term" value="P:tubulin complex assembly"/>
    <property type="evidence" value="ECO:0007669"/>
    <property type="project" value="EnsemblFungi"/>
</dbReference>
<dbReference type="RefSeq" id="XP_021884730.1">
    <property type="nucleotide sequence ID" value="XM_022023047.1"/>
</dbReference>
<dbReference type="InParanoid" id="A0A1Y2GZT3"/>
<dbReference type="EMBL" id="MCFF01000005">
    <property type="protein sequence ID" value="ORZ26983.1"/>
    <property type="molecule type" value="Genomic_DNA"/>
</dbReference>
<proteinExistence type="inferred from homology"/>
<dbReference type="InterPro" id="IPR011599">
    <property type="entry name" value="PFD_alpha_archaea"/>
</dbReference>
<dbReference type="AlphaFoldDB" id="A0A1Y2GZT3"/>
<feature type="coiled-coil region" evidence="3">
    <location>
        <begin position="7"/>
        <end position="41"/>
    </location>
</feature>
<dbReference type="GO" id="GO:0032153">
    <property type="term" value="C:cell division site"/>
    <property type="evidence" value="ECO:0007669"/>
    <property type="project" value="EnsemblFungi"/>
</dbReference>
<accession>A0A1Y2GZT3</accession>
<dbReference type="GO" id="GO:0051082">
    <property type="term" value="F:unfolded protein binding"/>
    <property type="evidence" value="ECO:0007669"/>
    <property type="project" value="InterPro"/>
</dbReference>
<dbReference type="InterPro" id="IPR009053">
    <property type="entry name" value="Prefoldin"/>
</dbReference>
<dbReference type="GO" id="GO:1990114">
    <property type="term" value="P:RNA polymerase II core complex assembly"/>
    <property type="evidence" value="ECO:0007669"/>
    <property type="project" value="TreeGrafter"/>
</dbReference>
<dbReference type="FunCoup" id="A0A1Y2GZT3">
    <property type="interactions" value="742"/>
</dbReference>
<keyword evidence="2" id="KW-0143">Chaperone</keyword>
<evidence type="ECO:0000313" key="5">
    <source>
        <dbReference type="Proteomes" id="UP000193648"/>
    </source>
</evidence>
<dbReference type="FunFam" id="1.10.287.370:FF:000004">
    <property type="entry name" value="Probable prefoldin subunit 5"/>
    <property type="match status" value="1"/>
</dbReference>
<gene>
    <name evidence="4" type="ORF">BCR41DRAFT_347176</name>
</gene>
<comment type="similarity">
    <text evidence="1">Belongs to the prefoldin subunit alpha family.</text>
</comment>
<dbReference type="Gene3D" id="1.10.287.370">
    <property type="match status" value="1"/>
</dbReference>
<sequence length="158" mass="17755">MAQQQRIELQDLDLNQLVEVKKQLEDELSHLTSSFGQLKQAQNRFADCIDSCKSINDANKDKAILVPLTSSLYVPGKLANVEKVIVDIGTGYYVEKSTEDAIKFYTTKVDFVKENLDKIQTTVSQKQGNLRSLVDVMQYKLQLQQQEQKAAATTAVKA</sequence>
<keyword evidence="5" id="KW-1185">Reference proteome</keyword>
<evidence type="ECO:0000256" key="2">
    <source>
        <dbReference type="ARBA" id="ARBA00023186"/>
    </source>
</evidence>
<reference evidence="4 5" key="1">
    <citation type="submission" date="2016-07" db="EMBL/GenBank/DDBJ databases">
        <title>Pervasive Adenine N6-methylation of Active Genes in Fungi.</title>
        <authorList>
            <consortium name="DOE Joint Genome Institute"/>
            <person name="Mondo S.J."/>
            <person name="Dannebaum R.O."/>
            <person name="Kuo R.C."/>
            <person name="Labutti K."/>
            <person name="Haridas S."/>
            <person name="Kuo A."/>
            <person name="Salamov A."/>
            <person name="Ahrendt S.R."/>
            <person name="Lipzen A."/>
            <person name="Sullivan W."/>
            <person name="Andreopoulos W.B."/>
            <person name="Clum A."/>
            <person name="Lindquist E."/>
            <person name="Daum C."/>
            <person name="Ramamoorthy G.K."/>
            <person name="Gryganskyi A."/>
            <person name="Culley D."/>
            <person name="Magnuson J.K."/>
            <person name="James T.Y."/>
            <person name="O'Malley M.A."/>
            <person name="Stajich J.E."/>
            <person name="Spatafora J.W."/>
            <person name="Visel A."/>
            <person name="Grigoriev I.V."/>
        </authorList>
    </citation>
    <scope>NUCLEOTIDE SEQUENCE [LARGE SCALE GENOMIC DNA]</scope>
    <source>
        <strain evidence="4 5">NRRL 3116</strain>
    </source>
</reference>
<evidence type="ECO:0000313" key="4">
    <source>
        <dbReference type="EMBL" id="ORZ26983.1"/>
    </source>
</evidence>
<dbReference type="Pfam" id="PF02996">
    <property type="entry name" value="Prefoldin"/>
    <property type="match status" value="1"/>
</dbReference>
<dbReference type="GO" id="GO:0051286">
    <property type="term" value="C:cell tip"/>
    <property type="evidence" value="ECO:0007669"/>
    <property type="project" value="EnsemblFungi"/>
</dbReference>
<dbReference type="GeneID" id="33564891"/>
<organism evidence="4 5">
    <name type="scientific">Lobosporangium transversale</name>
    <dbReference type="NCBI Taxonomy" id="64571"/>
    <lineage>
        <taxon>Eukaryota</taxon>
        <taxon>Fungi</taxon>
        <taxon>Fungi incertae sedis</taxon>
        <taxon>Mucoromycota</taxon>
        <taxon>Mortierellomycotina</taxon>
        <taxon>Mortierellomycetes</taxon>
        <taxon>Mortierellales</taxon>
        <taxon>Mortierellaceae</taxon>
        <taxon>Lobosporangium</taxon>
    </lineage>
</organism>
<dbReference type="GO" id="GO:0016272">
    <property type="term" value="C:prefoldin complex"/>
    <property type="evidence" value="ECO:0007669"/>
    <property type="project" value="EnsemblFungi"/>
</dbReference>
<dbReference type="GO" id="GO:0005737">
    <property type="term" value="C:cytoplasm"/>
    <property type="evidence" value="ECO:0007669"/>
    <property type="project" value="EnsemblFungi"/>
</dbReference>
<dbReference type="GO" id="GO:0032968">
    <property type="term" value="P:positive regulation of transcription elongation by RNA polymerase II"/>
    <property type="evidence" value="ECO:0007669"/>
    <property type="project" value="EnsemblFungi"/>
</dbReference>
<keyword evidence="3" id="KW-0175">Coiled coil</keyword>
<protein>
    <submittedName>
        <fullName evidence="4">Prefoldin-domain-containing protein</fullName>
    </submittedName>
</protein>